<keyword evidence="2" id="KW-1185">Reference proteome</keyword>
<proteinExistence type="predicted"/>
<dbReference type="OrthoDB" id="5319040at2"/>
<dbReference type="Proteomes" id="UP000092884">
    <property type="component" value="Chromosome"/>
</dbReference>
<protein>
    <submittedName>
        <fullName evidence="1">Uncharacterized protein</fullName>
    </submittedName>
</protein>
<sequence length="287" mass="32232">MKVLVKNETIIINSNLEESAPLWTQESGYKKGDVVVGEDHLLYEALNDVSGVALKDSLSWKCLGSDNTRACFDFFLNTTSKREESLKISFSGGGGLYLGNIRAKSARVEVYNSRSQELIEQKDFKLIYRNTKSWKEYFFGEFIFTKHLYYPRSTLTKSVAFTLTLENAGSIAEIGSIFCGNEVEFGTSLYAGSISASDFSKIETDEDGYTSITKGHYKKLNEFSVLIENERLDHLVNKLIGIRGEPAVFIIANTYESLINFAVLKSWEVPLELKSKSIVNLEIEGLI</sequence>
<reference evidence="2" key="1">
    <citation type="submission" date="2016-07" db="EMBL/GenBank/DDBJ databases">
        <authorList>
            <person name="Florea S."/>
            <person name="Webb J.S."/>
            <person name="Jaromczyk J."/>
            <person name="Schardl C.L."/>
        </authorList>
    </citation>
    <scope>NUCLEOTIDE SEQUENCE [LARGE SCALE GENOMIC DNA]</scope>
    <source>
        <strain evidence="2">MIT 01-6242</strain>
    </source>
</reference>
<dbReference type="STRING" id="222136.BBW65_06980"/>
<organism evidence="1 2">
    <name type="scientific">Helicobacter enhydrae</name>
    <dbReference type="NCBI Taxonomy" id="222136"/>
    <lineage>
        <taxon>Bacteria</taxon>
        <taxon>Pseudomonadati</taxon>
        <taxon>Campylobacterota</taxon>
        <taxon>Epsilonproteobacteria</taxon>
        <taxon>Campylobacterales</taxon>
        <taxon>Helicobacteraceae</taxon>
        <taxon>Helicobacter</taxon>
    </lineage>
</organism>
<name>A0A1B1U774_9HELI</name>
<dbReference type="EMBL" id="CP016503">
    <property type="protein sequence ID" value="ANV98552.1"/>
    <property type="molecule type" value="Genomic_DNA"/>
</dbReference>
<gene>
    <name evidence="1" type="ORF">BBW65_06980</name>
</gene>
<dbReference type="AlphaFoldDB" id="A0A1B1U774"/>
<dbReference type="KEGG" id="het:BBW65_06980"/>
<dbReference type="RefSeq" id="WP_066341421.1">
    <property type="nucleotide sequence ID" value="NZ_CP016503.1"/>
</dbReference>
<accession>A0A1B1U774</accession>
<evidence type="ECO:0000313" key="2">
    <source>
        <dbReference type="Proteomes" id="UP000092884"/>
    </source>
</evidence>
<evidence type="ECO:0000313" key="1">
    <source>
        <dbReference type="EMBL" id="ANV98552.1"/>
    </source>
</evidence>